<evidence type="ECO:0000256" key="8">
    <source>
        <dbReference type="SAM" id="Coils"/>
    </source>
</evidence>
<dbReference type="InterPro" id="IPR051906">
    <property type="entry name" value="TolC-like"/>
</dbReference>
<evidence type="ECO:0000256" key="7">
    <source>
        <dbReference type="ARBA" id="ARBA00023237"/>
    </source>
</evidence>
<dbReference type="Gene3D" id="1.20.1600.10">
    <property type="entry name" value="Outer membrane efflux proteins (OEP)"/>
    <property type="match status" value="1"/>
</dbReference>
<dbReference type="GO" id="GO:1990281">
    <property type="term" value="C:efflux pump complex"/>
    <property type="evidence" value="ECO:0007669"/>
    <property type="project" value="TreeGrafter"/>
</dbReference>
<dbReference type="EMBL" id="CAADFC020000015">
    <property type="protein sequence ID" value="VIO72260.1"/>
    <property type="molecule type" value="Genomic_DNA"/>
</dbReference>
<accession>A0A508TD52</accession>
<feature type="chain" id="PRO_5021335859" evidence="10">
    <location>
        <begin position="21"/>
        <end position="572"/>
    </location>
</feature>
<dbReference type="SUPFAM" id="SSF56954">
    <property type="entry name" value="Outer membrane efflux proteins (OEP)"/>
    <property type="match status" value="1"/>
</dbReference>
<feature type="region of interest" description="Disordered" evidence="9">
    <location>
        <begin position="36"/>
        <end position="57"/>
    </location>
</feature>
<dbReference type="PANTHER" id="PTHR30026:SF22">
    <property type="entry name" value="OUTER MEMBRANE EFFLUX PROTEIN"/>
    <property type="match status" value="1"/>
</dbReference>
<comment type="subcellular location">
    <subcellularLocation>
        <location evidence="1">Cell outer membrane</location>
    </subcellularLocation>
</comment>
<reference evidence="11" key="1">
    <citation type="submission" date="2019-02" db="EMBL/GenBank/DDBJ databases">
        <authorList>
            <person name="Pothier F.J."/>
        </authorList>
    </citation>
    <scope>NUCLEOTIDE SEQUENCE</scope>
    <source>
        <strain evidence="11">CI-1B</strain>
    </source>
</reference>
<dbReference type="Pfam" id="PF02321">
    <property type="entry name" value="OEP"/>
    <property type="match status" value="2"/>
</dbReference>
<keyword evidence="3" id="KW-0813">Transport</keyword>
<feature type="coiled-coil region" evidence="8">
    <location>
        <begin position="190"/>
        <end position="217"/>
    </location>
</feature>
<evidence type="ECO:0000256" key="9">
    <source>
        <dbReference type="SAM" id="MobiDB-lite"/>
    </source>
</evidence>
<evidence type="ECO:0000313" key="11">
    <source>
        <dbReference type="EMBL" id="VIO72260.1"/>
    </source>
</evidence>
<dbReference type="OrthoDB" id="9814637at2"/>
<keyword evidence="8" id="KW-0175">Coiled coil</keyword>
<evidence type="ECO:0000256" key="2">
    <source>
        <dbReference type="ARBA" id="ARBA00007613"/>
    </source>
</evidence>
<comment type="similarity">
    <text evidence="2">Belongs to the outer membrane factor (OMF) (TC 1.B.17) family.</text>
</comment>
<keyword evidence="12" id="KW-1185">Reference proteome</keyword>
<dbReference type="PANTHER" id="PTHR30026">
    <property type="entry name" value="OUTER MEMBRANE PROTEIN TOLC"/>
    <property type="match status" value="1"/>
</dbReference>
<keyword evidence="7" id="KW-0998">Cell outer membrane</keyword>
<dbReference type="Proteomes" id="UP000328092">
    <property type="component" value="Unassembled WGS sequence"/>
</dbReference>
<dbReference type="GO" id="GO:0009279">
    <property type="term" value="C:cell outer membrane"/>
    <property type="evidence" value="ECO:0007669"/>
    <property type="project" value="UniProtKB-SubCell"/>
</dbReference>
<dbReference type="GO" id="GO:0015562">
    <property type="term" value="F:efflux transmembrane transporter activity"/>
    <property type="evidence" value="ECO:0007669"/>
    <property type="project" value="InterPro"/>
</dbReference>
<protein>
    <submittedName>
        <fullName evidence="11">Outer membrane efflux protein BepC</fullName>
    </submittedName>
</protein>
<keyword evidence="5" id="KW-0812">Transmembrane</keyword>
<dbReference type="RefSeq" id="WP_139861169.1">
    <property type="nucleotide sequence ID" value="NZ_CAADFC020000015.1"/>
</dbReference>
<dbReference type="InterPro" id="IPR010130">
    <property type="entry name" value="T1SS_OMP_TolC"/>
</dbReference>
<keyword evidence="6" id="KW-0472">Membrane</keyword>
<dbReference type="NCBIfam" id="TIGR01844">
    <property type="entry name" value="type_I_sec_TolC"/>
    <property type="match status" value="1"/>
</dbReference>
<keyword evidence="10" id="KW-0732">Signal</keyword>
<evidence type="ECO:0000313" key="12">
    <source>
        <dbReference type="Proteomes" id="UP000328092"/>
    </source>
</evidence>
<gene>
    <name evidence="11" type="primary">bepC_2</name>
    <name evidence="11" type="ORF">CI1B_39040</name>
</gene>
<dbReference type="GO" id="GO:0015288">
    <property type="term" value="F:porin activity"/>
    <property type="evidence" value="ECO:0007669"/>
    <property type="project" value="TreeGrafter"/>
</dbReference>
<evidence type="ECO:0000256" key="10">
    <source>
        <dbReference type="SAM" id="SignalP"/>
    </source>
</evidence>
<dbReference type="AlphaFoldDB" id="A0A508TD52"/>
<sequence length="572" mass="62079">MKTAYLVIAGLCLAASPSRAEVFSINDALRQAMQTNPGVGEASANRRATESELRQTQSTMLPQVRIDASYGPEKFDQSPGVISPSLQVPTAGSGPWRNGSQESVVVRQLLWDGFATIHDTWRQTARVNAAASRVKERTELLALDAAEAYVDVVRYMRLVSLAQQNVANHEKIFSNVNSRFSGGRAGEGDLEQSRERVENARAALAEFQRSLDDARAKYRKVVGLEPINVRFPAPLAGLPGSRDEALATTLRFNSTIAAAQSDADAAKHAFRATDGLFGPKFYLEGRATHYDNSFPYVTSPGNPSVTHEDYSGKVVMSWDIFRGGQDAWNRSEKAERYTEATMRHARLQRDAYESIDKAWNARTITATRIAALKRQLDADRKTIAAFQKEYELGQRSLIDLLNAQNQFFNASVSLTSARGVVVFADYQLLAAMGTLIEYLKAPPAVDAAPVDMLDIGLPRYSFPTLRVNLPQTGSEPVKVAVPAPAAVQGPVAGGRAARGYAAAQANDVGFADRWTGSTATASVPGSSEWMQQQKSASDGPTVIYADPSVTANASSYASTKPHWLLSAFPPAR</sequence>
<evidence type="ECO:0000256" key="5">
    <source>
        <dbReference type="ARBA" id="ARBA00022692"/>
    </source>
</evidence>
<proteinExistence type="inferred from homology"/>
<evidence type="ECO:0000256" key="4">
    <source>
        <dbReference type="ARBA" id="ARBA00022452"/>
    </source>
</evidence>
<feature type="signal peptide" evidence="10">
    <location>
        <begin position="1"/>
        <end position="20"/>
    </location>
</feature>
<organism evidence="11 12">
    <name type="scientific">Bradyrhizobium ivorense</name>
    <dbReference type="NCBI Taxonomy" id="2511166"/>
    <lineage>
        <taxon>Bacteria</taxon>
        <taxon>Pseudomonadati</taxon>
        <taxon>Pseudomonadota</taxon>
        <taxon>Alphaproteobacteria</taxon>
        <taxon>Hyphomicrobiales</taxon>
        <taxon>Nitrobacteraceae</taxon>
        <taxon>Bradyrhizobium</taxon>
    </lineage>
</organism>
<evidence type="ECO:0000256" key="1">
    <source>
        <dbReference type="ARBA" id="ARBA00004442"/>
    </source>
</evidence>
<keyword evidence="4" id="KW-1134">Transmembrane beta strand</keyword>
<evidence type="ECO:0000256" key="6">
    <source>
        <dbReference type="ARBA" id="ARBA00023136"/>
    </source>
</evidence>
<dbReference type="InterPro" id="IPR003423">
    <property type="entry name" value="OMP_efflux"/>
</dbReference>
<evidence type="ECO:0000256" key="3">
    <source>
        <dbReference type="ARBA" id="ARBA00022448"/>
    </source>
</evidence>
<comment type="caution">
    <text evidence="11">The sequence shown here is derived from an EMBL/GenBank/DDBJ whole genome shotgun (WGS) entry which is preliminary data.</text>
</comment>
<name>A0A508TD52_9BRAD</name>